<keyword evidence="1" id="KW-0472">Membrane</keyword>
<name>A0ABR7VSX5_VIRHA</name>
<keyword evidence="1" id="KW-0812">Transmembrane</keyword>
<feature type="transmembrane region" description="Helical" evidence="1">
    <location>
        <begin position="461"/>
        <end position="483"/>
    </location>
</feature>
<evidence type="ECO:0000256" key="1">
    <source>
        <dbReference type="SAM" id="Phobius"/>
    </source>
</evidence>
<evidence type="ECO:0000313" key="2">
    <source>
        <dbReference type="EMBL" id="MBD1224058.1"/>
    </source>
</evidence>
<dbReference type="Proteomes" id="UP000621631">
    <property type="component" value="Unassembled WGS sequence"/>
</dbReference>
<evidence type="ECO:0000313" key="3">
    <source>
        <dbReference type="Proteomes" id="UP000621631"/>
    </source>
</evidence>
<organism evidence="2 3">
    <name type="scientific">Virgibacillus halodenitrificans</name>
    <name type="common">Bacillus halodenitrificans</name>
    <dbReference type="NCBI Taxonomy" id="1482"/>
    <lineage>
        <taxon>Bacteria</taxon>
        <taxon>Bacillati</taxon>
        <taxon>Bacillota</taxon>
        <taxon>Bacilli</taxon>
        <taxon>Bacillales</taxon>
        <taxon>Bacillaceae</taxon>
        <taxon>Virgibacillus</taxon>
    </lineage>
</organism>
<protein>
    <submittedName>
        <fullName evidence="2">Uncharacterized protein</fullName>
    </submittedName>
</protein>
<comment type="caution">
    <text evidence="2">The sequence shown here is derived from an EMBL/GenBank/DDBJ whole genome shotgun (WGS) entry which is preliminary data.</text>
</comment>
<reference evidence="2 3" key="1">
    <citation type="submission" date="2020-09" db="EMBL/GenBank/DDBJ databases">
        <title>Draft Genome Sequences of Oil-Oxidizing Bacteria Halomonas titanicae, Marinobacter lutaoensis, and Virgibacillus halodenitrificans Isolated from Highly Saline Environments.</title>
        <authorList>
            <person name="Grouzdev D.S."/>
            <person name="Sokolova D.S."/>
            <person name="Semenova E.M."/>
            <person name="Borzenkov I.A."/>
            <person name="Bidzhieva S.K."/>
            <person name="Poltaraus A.B."/>
            <person name="Nazina T.N."/>
        </authorList>
    </citation>
    <scope>NUCLEOTIDE SEQUENCE [LARGE SCALE GENOMIC DNA]</scope>
    <source>
        <strain evidence="2 3">VKM B-3472D</strain>
    </source>
</reference>
<feature type="transmembrane region" description="Helical" evidence="1">
    <location>
        <begin position="495"/>
        <end position="517"/>
    </location>
</feature>
<accession>A0ABR7VSX5</accession>
<gene>
    <name evidence="2" type="ORF">IC602_15730</name>
</gene>
<sequence length="520" mass="58973">MRKHFFWMLPVIVVLAGIVSLVVQNLQTATEPPEKGWSRALPIGSTMLNKFPVVRQTEEGHIIIPSYENEALVTKTFDEEFTLLEQQEVFIPITKWTQVYVNDEHVIYHDYYHIYNKDQEKIVSDVSQFYPMKDSILYIKENKLFQLNPATKESTELMKLPKNTEEISPYENEEGLFFMTEQSENNLVHATIYKVNDMQATRVVEGDLELAPGHASEQTAFAVRNNEVVLIIQAIQKSTQGSPEFFTYLAMTENSNFGENAITKLRFEDPISGSDLQEIGTVNIRFNKDIPSLVFQANGFSRTKFMGDKAFNIYTAKLKDGKVTEVHRKSNTPDISNKPVWIDDNTIAWLEASSGHKDMFISSGSQAIIEQANGISSDDWLRILGKTGGMLSISLLTFLISGIWYIWPILFIVIMHFWKSRKVQKDPSWIFFTGIAIYMLAVLLFKSQYFVPAIAAKAPAYLTFPGSAYVYIILFGIVAYVSAQSTKNTRQWAGTARISLFIGAHILMIAAVFGPYLTGF</sequence>
<dbReference type="EMBL" id="JACWEZ010000013">
    <property type="protein sequence ID" value="MBD1224058.1"/>
    <property type="molecule type" value="Genomic_DNA"/>
</dbReference>
<keyword evidence="3" id="KW-1185">Reference proteome</keyword>
<dbReference type="RefSeq" id="WP_223280616.1">
    <property type="nucleotide sequence ID" value="NZ_JACWEZ010000013.1"/>
</dbReference>
<feature type="transmembrane region" description="Helical" evidence="1">
    <location>
        <begin position="391"/>
        <end position="417"/>
    </location>
</feature>
<keyword evidence="1" id="KW-1133">Transmembrane helix</keyword>
<proteinExistence type="predicted"/>
<feature type="transmembrane region" description="Helical" evidence="1">
    <location>
        <begin position="429"/>
        <end position="449"/>
    </location>
</feature>